<evidence type="ECO:0000313" key="2">
    <source>
        <dbReference type="EMBL" id="KAK4288257.1"/>
    </source>
</evidence>
<gene>
    <name evidence="2" type="ORF">Pmani_038705</name>
</gene>
<proteinExistence type="predicted"/>
<comment type="caution">
    <text evidence="2">The sequence shown here is derived from an EMBL/GenBank/DDBJ whole genome shotgun (WGS) entry which is preliminary data.</text>
</comment>
<evidence type="ECO:0000313" key="3">
    <source>
        <dbReference type="Proteomes" id="UP001292094"/>
    </source>
</evidence>
<feature type="region of interest" description="Disordered" evidence="1">
    <location>
        <begin position="1"/>
        <end position="20"/>
    </location>
</feature>
<reference evidence="2" key="1">
    <citation type="submission" date="2023-11" db="EMBL/GenBank/DDBJ databases">
        <title>Genome assemblies of two species of porcelain crab, Petrolisthes cinctipes and Petrolisthes manimaculis (Anomura: Porcellanidae).</title>
        <authorList>
            <person name="Angst P."/>
        </authorList>
    </citation>
    <scope>NUCLEOTIDE SEQUENCE</scope>
    <source>
        <strain evidence="2">PB745_02</strain>
        <tissue evidence="2">Gill</tissue>
    </source>
</reference>
<accession>A0AAE1TK58</accession>
<evidence type="ECO:0000256" key="1">
    <source>
        <dbReference type="SAM" id="MobiDB-lite"/>
    </source>
</evidence>
<sequence length="142" mass="15385">MTGRPPSPHVARTPQQARGNAAKISAGTLVTISEKNAIEATTTTTTTTTTTMPFTCPAADRGCGASRGGLGYPYLPRESGRISNHQFPDSQIRPLLESSNRWLGGWTRECEEPREGGGTTLKMLQLHGRLTEQPAHVDFSHR</sequence>
<dbReference type="EMBL" id="JAWZYT010006392">
    <property type="protein sequence ID" value="KAK4288257.1"/>
    <property type="molecule type" value="Genomic_DNA"/>
</dbReference>
<keyword evidence="3" id="KW-1185">Reference proteome</keyword>
<protein>
    <submittedName>
        <fullName evidence="2">Uncharacterized protein</fullName>
    </submittedName>
</protein>
<organism evidence="2 3">
    <name type="scientific">Petrolisthes manimaculis</name>
    <dbReference type="NCBI Taxonomy" id="1843537"/>
    <lineage>
        <taxon>Eukaryota</taxon>
        <taxon>Metazoa</taxon>
        <taxon>Ecdysozoa</taxon>
        <taxon>Arthropoda</taxon>
        <taxon>Crustacea</taxon>
        <taxon>Multicrustacea</taxon>
        <taxon>Malacostraca</taxon>
        <taxon>Eumalacostraca</taxon>
        <taxon>Eucarida</taxon>
        <taxon>Decapoda</taxon>
        <taxon>Pleocyemata</taxon>
        <taxon>Anomura</taxon>
        <taxon>Galatheoidea</taxon>
        <taxon>Porcellanidae</taxon>
        <taxon>Petrolisthes</taxon>
    </lineage>
</organism>
<dbReference type="Proteomes" id="UP001292094">
    <property type="component" value="Unassembled WGS sequence"/>
</dbReference>
<name>A0AAE1TK58_9EUCA</name>
<dbReference type="AlphaFoldDB" id="A0AAE1TK58"/>